<accession>A0AAV7X8Z2</accession>
<evidence type="ECO:0000256" key="2">
    <source>
        <dbReference type="SAM" id="MobiDB-lite"/>
    </source>
</evidence>
<feature type="compositionally biased region" description="Low complexity" evidence="2">
    <location>
        <begin position="121"/>
        <end position="132"/>
    </location>
</feature>
<evidence type="ECO:0000259" key="3">
    <source>
        <dbReference type="PROSITE" id="PS51271"/>
    </source>
</evidence>
<feature type="region of interest" description="Disordered" evidence="2">
    <location>
        <begin position="217"/>
        <end position="312"/>
    </location>
</feature>
<feature type="region of interest" description="Disordered" evidence="2">
    <location>
        <begin position="1260"/>
        <end position="1286"/>
    </location>
</feature>
<sequence length="1286" mass="140715">MSRHYSKSFGRKVGNVCTTSIQFDKLFKENSNRPSAAKSAGTVGKWGITSFTSIRSSNALGSNSSSSKRESVVGIKRGRTDSQNSKSNDSFSFDNDSDSGAPPIVKPKKFFKSRNADPTPAAAESKASSVASFGSNVPDDNDHPIRPMRTAASRKMMTRTPSPPGSRPSSSTNSDAEKDSNKPPIVLRIFKGTSQLVSTTTTPTSPGNEFEVQLVEEHDIVKNSSKTKPSGKVANKRGRDKKERTSEDEDETILPVNTATSRAQRYSRRQAAAQETSEDSDHVPFIPTPKKAARYGYGRGFDKQTPQSTSASEASASYGLYMSPETPVVGDNPYSPQAAVAAQVDPENNTTSSSTHTAAEEPNPEQSFHYVPGSSFNEAELSLLQQASSIPPSVLPAAIFDGDSSHSETPDSANGSHTEAVPYQAGGGAPASYESAPSYQMTASYPQAPGYHQPADSYQLPSSYETAAPLQQPGYQAAQPFESSSSSPSALMYQSPVASVAPEPIEPLEHMTARERFARRNRQAMESTNYTAHTSSISSSAASALDPKTFNPSELSNLNSLPIDPTDSNSVHNVNMTVLSRNSSTNDEGNAEVLDVYSGSTDQCLTSNADAPDTAESYSSAVVVPRKKGSIFKSRAHGTDDNKKRLALYKHKWSDNLDGTAGTSQQGSNAAAASSIKPSTNAYSLDDEFGTEELTRVTKESKEDELAEAVTSVKCAKNSKGYYTVVRNVKKTHQLQESGEFQEFNDDVEYILDALQEQNPIGTRCLSAITLASKCMVPAFRMHVRAHGTVAKFFKALHDAARDQSLGLCTATVMFALSQDRLNMDLDRDSLELMLNLLESDASHLNALEDCGLSSSQLSKNKQKVRELCAEIQSQGHAKHLNLDNITVGQLAMETLLSLTSRRAGEWFKEELRELGGLEHIVRTICQCCSQIDDYVVEWTDALLDRMRKVDRCLRVLENVTQENEENQVYLLKYQNASLVDVLVRLLRLCGNEVPLYPVFDPTDKDSTGVVLREALFAVLKVLINLSHDFKAQTYGSTIVGSKESILESSLHMLLHIPNYVVDDSKFDLTVLALTLMINLMEHNGANRTRLVNTKAPAEVESMFACNQKGAVEALITMFYRQEECARNEEAKTDAILDGKDTNEESEKEKQEKDKAKTAQQGNKTEDERIEETVAKLLAKAGRHMEHTFVAAYIGLLLGYIIMDNEEHKELVRRLLPEGNFTVLVAVLKKFFNFMSLTVTATGSSRGLAATETVIKYMERLDEPPREEEPRSESDLPSDLDVSIES</sequence>
<dbReference type="InterPro" id="IPR039874">
    <property type="entry name" value="WAPL"/>
</dbReference>
<dbReference type="PROSITE" id="PS51271">
    <property type="entry name" value="WAPL"/>
    <property type="match status" value="1"/>
</dbReference>
<gene>
    <name evidence="4" type="ORF">ONE63_002720</name>
</gene>
<dbReference type="InterPro" id="IPR012502">
    <property type="entry name" value="WAPL_dom"/>
</dbReference>
<feature type="compositionally biased region" description="Low complexity" evidence="2">
    <location>
        <begin position="56"/>
        <end position="66"/>
    </location>
</feature>
<feature type="compositionally biased region" description="Low complexity" evidence="2">
    <location>
        <begin position="258"/>
        <end position="274"/>
    </location>
</feature>
<evidence type="ECO:0000313" key="5">
    <source>
        <dbReference type="Proteomes" id="UP001075354"/>
    </source>
</evidence>
<dbReference type="SUPFAM" id="SSF48371">
    <property type="entry name" value="ARM repeat"/>
    <property type="match status" value="1"/>
</dbReference>
<reference evidence="4" key="1">
    <citation type="submission" date="2022-12" db="EMBL/GenBank/DDBJ databases">
        <title>Chromosome-level genome assembly of the bean flower thrips Megalurothrips usitatus.</title>
        <authorList>
            <person name="Ma L."/>
            <person name="Liu Q."/>
            <person name="Li H."/>
            <person name="Cai W."/>
        </authorList>
    </citation>
    <scope>NUCLEOTIDE SEQUENCE</scope>
    <source>
        <strain evidence="4">Cailab_2022a</strain>
    </source>
</reference>
<feature type="domain" description="WAPL" evidence="3">
    <location>
        <begin position="716"/>
        <end position="1238"/>
    </location>
</feature>
<dbReference type="InterPro" id="IPR016024">
    <property type="entry name" value="ARM-type_fold"/>
</dbReference>
<dbReference type="InterPro" id="IPR011989">
    <property type="entry name" value="ARM-like"/>
</dbReference>
<name>A0AAV7X8Z2_9NEOP</name>
<feature type="compositionally biased region" description="Low complexity" evidence="2">
    <location>
        <begin position="81"/>
        <end position="94"/>
    </location>
</feature>
<dbReference type="Proteomes" id="UP001075354">
    <property type="component" value="Chromosome 13"/>
</dbReference>
<feature type="compositionally biased region" description="Basic and acidic residues" evidence="2">
    <location>
        <begin position="1132"/>
        <end position="1157"/>
    </location>
</feature>
<feature type="compositionally biased region" description="Basic and acidic residues" evidence="2">
    <location>
        <begin position="1260"/>
        <end position="1274"/>
    </location>
</feature>
<dbReference type="PANTHER" id="PTHR22100:SF13">
    <property type="entry name" value="WINGS APART-LIKE PROTEIN HOMOLOG"/>
    <property type="match status" value="1"/>
</dbReference>
<organism evidence="4 5">
    <name type="scientific">Megalurothrips usitatus</name>
    <name type="common">bean blossom thrips</name>
    <dbReference type="NCBI Taxonomy" id="439358"/>
    <lineage>
        <taxon>Eukaryota</taxon>
        <taxon>Metazoa</taxon>
        <taxon>Ecdysozoa</taxon>
        <taxon>Arthropoda</taxon>
        <taxon>Hexapoda</taxon>
        <taxon>Insecta</taxon>
        <taxon>Pterygota</taxon>
        <taxon>Neoptera</taxon>
        <taxon>Paraneoptera</taxon>
        <taxon>Thysanoptera</taxon>
        <taxon>Terebrantia</taxon>
        <taxon>Thripoidea</taxon>
        <taxon>Thripidae</taxon>
        <taxon>Megalurothrips</taxon>
    </lineage>
</organism>
<keyword evidence="5" id="KW-1185">Reference proteome</keyword>
<feature type="region of interest" description="Disordered" evidence="2">
    <location>
        <begin position="1132"/>
        <end position="1167"/>
    </location>
</feature>
<dbReference type="Gene3D" id="1.25.10.10">
    <property type="entry name" value="Leucine-rich Repeat Variant"/>
    <property type="match status" value="1"/>
</dbReference>
<protein>
    <recommendedName>
        <fullName evidence="3">WAPL domain-containing protein</fullName>
    </recommendedName>
</protein>
<proteinExistence type="inferred from homology"/>
<dbReference type="FunFam" id="1.25.10.10:FF:000374">
    <property type="entry name" value="Protein wings apart-like"/>
    <property type="match status" value="1"/>
</dbReference>
<comment type="similarity">
    <text evidence="1">Belongs to the WAPL family.</text>
</comment>
<feature type="compositionally biased region" description="Acidic residues" evidence="2">
    <location>
        <begin position="1276"/>
        <end position="1286"/>
    </location>
</feature>
<dbReference type="EMBL" id="JAPTSV010000013">
    <property type="protein sequence ID" value="KAJ1521007.1"/>
    <property type="molecule type" value="Genomic_DNA"/>
</dbReference>
<dbReference type="InterPro" id="IPR022771">
    <property type="entry name" value="WAPL_C"/>
</dbReference>
<dbReference type="Pfam" id="PF07814">
    <property type="entry name" value="WAPL"/>
    <property type="match status" value="1"/>
</dbReference>
<feature type="region of interest" description="Disordered" evidence="2">
    <location>
        <begin position="342"/>
        <end position="372"/>
    </location>
</feature>
<feature type="region of interest" description="Disordered" evidence="2">
    <location>
        <begin position="395"/>
        <end position="435"/>
    </location>
</feature>
<feature type="region of interest" description="Disordered" evidence="2">
    <location>
        <begin position="56"/>
        <end position="191"/>
    </location>
</feature>
<evidence type="ECO:0000313" key="4">
    <source>
        <dbReference type="EMBL" id="KAJ1521007.1"/>
    </source>
</evidence>
<comment type="caution">
    <text evidence="4">The sequence shown here is derived from an EMBL/GenBank/DDBJ whole genome shotgun (WGS) entry which is preliminary data.</text>
</comment>
<evidence type="ECO:0000256" key="1">
    <source>
        <dbReference type="ARBA" id="ARBA00006854"/>
    </source>
</evidence>
<dbReference type="PANTHER" id="PTHR22100">
    <property type="entry name" value="WINGS APART-LIKE PROTEIN HOMOLOG"/>
    <property type="match status" value="1"/>
</dbReference>